<feature type="compositionally biased region" description="Low complexity" evidence="2">
    <location>
        <begin position="587"/>
        <end position="600"/>
    </location>
</feature>
<feature type="region of interest" description="Disordered" evidence="2">
    <location>
        <begin position="468"/>
        <end position="638"/>
    </location>
</feature>
<feature type="coiled-coil region" evidence="1">
    <location>
        <begin position="95"/>
        <end position="167"/>
    </location>
</feature>
<organism evidence="4 5">
    <name type="scientific">Novipirellula herctigrandis</name>
    <dbReference type="NCBI Taxonomy" id="2527986"/>
    <lineage>
        <taxon>Bacteria</taxon>
        <taxon>Pseudomonadati</taxon>
        <taxon>Planctomycetota</taxon>
        <taxon>Planctomycetia</taxon>
        <taxon>Pirellulales</taxon>
        <taxon>Pirellulaceae</taxon>
        <taxon>Novipirellula</taxon>
    </lineage>
</organism>
<keyword evidence="1" id="KW-0175">Coiled coil</keyword>
<feature type="compositionally biased region" description="Polar residues" evidence="2">
    <location>
        <begin position="517"/>
        <end position="539"/>
    </location>
</feature>
<evidence type="ECO:0000256" key="3">
    <source>
        <dbReference type="SAM" id="Phobius"/>
    </source>
</evidence>
<accession>A0A5C5Z7T3</accession>
<dbReference type="OrthoDB" id="233190at2"/>
<feature type="compositionally biased region" description="Polar residues" evidence="2">
    <location>
        <begin position="317"/>
        <end position="352"/>
    </location>
</feature>
<keyword evidence="3" id="KW-1133">Transmembrane helix</keyword>
<feature type="compositionally biased region" description="Polar residues" evidence="2">
    <location>
        <begin position="553"/>
        <end position="563"/>
    </location>
</feature>
<proteinExistence type="predicted"/>
<evidence type="ECO:0000256" key="2">
    <source>
        <dbReference type="SAM" id="MobiDB-lite"/>
    </source>
</evidence>
<feature type="region of interest" description="Disordered" evidence="2">
    <location>
        <begin position="306"/>
        <end position="418"/>
    </location>
</feature>
<comment type="caution">
    <text evidence="4">The sequence shown here is derived from an EMBL/GenBank/DDBJ whole genome shotgun (WGS) entry which is preliminary data.</text>
</comment>
<protein>
    <recommendedName>
        <fullName evidence="6">IncA protein</fullName>
    </recommendedName>
</protein>
<evidence type="ECO:0000256" key="1">
    <source>
        <dbReference type="SAM" id="Coils"/>
    </source>
</evidence>
<dbReference type="AlphaFoldDB" id="A0A5C5Z7T3"/>
<reference evidence="4 5" key="1">
    <citation type="submission" date="2019-02" db="EMBL/GenBank/DDBJ databases">
        <title>Deep-cultivation of Planctomycetes and their phenomic and genomic characterization uncovers novel biology.</title>
        <authorList>
            <person name="Wiegand S."/>
            <person name="Jogler M."/>
            <person name="Boedeker C."/>
            <person name="Pinto D."/>
            <person name="Vollmers J."/>
            <person name="Rivas-Marin E."/>
            <person name="Kohn T."/>
            <person name="Peeters S.H."/>
            <person name="Heuer A."/>
            <person name="Rast P."/>
            <person name="Oberbeckmann S."/>
            <person name="Bunk B."/>
            <person name="Jeske O."/>
            <person name="Meyerdierks A."/>
            <person name="Storesund J.E."/>
            <person name="Kallscheuer N."/>
            <person name="Luecker S."/>
            <person name="Lage O.M."/>
            <person name="Pohl T."/>
            <person name="Merkel B.J."/>
            <person name="Hornburger P."/>
            <person name="Mueller R.-W."/>
            <person name="Bruemmer F."/>
            <person name="Labrenz M."/>
            <person name="Spormann A.M."/>
            <person name="Op Den Camp H."/>
            <person name="Overmann J."/>
            <person name="Amann R."/>
            <person name="Jetten M.S.M."/>
            <person name="Mascher T."/>
            <person name="Medema M.H."/>
            <person name="Devos D.P."/>
            <person name="Kaster A.-K."/>
            <person name="Ovreas L."/>
            <person name="Rohde M."/>
            <person name="Galperin M.Y."/>
            <person name="Jogler C."/>
        </authorList>
    </citation>
    <scope>NUCLEOTIDE SEQUENCE [LARGE SCALE GENOMIC DNA]</scope>
    <source>
        <strain evidence="4 5">CA13</strain>
    </source>
</reference>
<keyword evidence="3" id="KW-0812">Transmembrane</keyword>
<evidence type="ECO:0008006" key="6">
    <source>
        <dbReference type="Google" id="ProtNLM"/>
    </source>
</evidence>
<keyword evidence="5" id="KW-1185">Reference proteome</keyword>
<evidence type="ECO:0000313" key="4">
    <source>
        <dbReference type="EMBL" id="TWT83157.1"/>
    </source>
</evidence>
<dbReference type="RefSeq" id="WP_146400126.1">
    <property type="nucleotide sequence ID" value="NZ_SJPJ01000001.1"/>
</dbReference>
<gene>
    <name evidence="4" type="ORF">CA13_46200</name>
</gene>
<feature type="compositionally biased region" description="Low complexity" evidence="2">
    <location>
        <begin position="370"/>
        <end position="392"/>
    </location>
</feature>
<dbReference type="EMBL" id="SJPJ01000001">
    <property type="protein sequence ID" value="TWT83157.1"/>
    <property type="molecule type" value="Genomic_DNA"/>
</dbReference>
<keyword evidence="3" id="KW-0472">Membrane</keyword>
<evidence type="ECO:0000313" key="5">
    <source>
        <dbReference type="Proteomes" id="UP000315010"/>
    </source>
</evidence>
<dbReference type="Proteomes" id="UP000315010">
    <property type="component" value="Unassembled WGS sequence"/>
</dbReference>
<sequence length="760" mass="80144">MSGRRRQAISPTLFPFLAVLVCTLGTLILFLALVAQKATKVAEQQVAEAEQAKQQRMAEHSSSEEPSLTQGTVASMIAEEQVRVAQVVAFRDSQAADLENRRDQLTHLEDHLQRIRDELMRLSDEVKQATGETEATAVDTATIDFLKSKLKEEEKAVAELKAQTENNTPRVVIVPHKGPNGTDRRPVYLECSKDGVMIWPEGVRITQQQLDNTSRGANPIDAALRIVRHHAMQNYGDSIPPYPLLVVRPDGIESYAAARGAMEDWDDQFGYELVPSKVQLAFNQPDPQLKKRIDLAIQDAISNQQARVHASGIARSNGRTRSRTLPTLSARQMDAQGTANGFRSASDNLQGTSSYYSSNSNPYATGETVSGRTSAGRTSAGRTSAGGTARAGQGNAIATNNTSGSGTPGSGSDPLSPAIDANRMHQIASDMQSAAAAVRAQSLAEEAASVAELNHVLGAGDSNFSVSQNFGQDPAMSGKAGGGNQSDGVNGGELGSFLNQQYGDLDPASGPGKPNTPGDTGASSESNMSLNSPNTSDAGSISAVGQIGKADDSGNTMPTQSHQFELPDTSDPFAKTSGNAGTGRGGQSSVSTSSSVASGQAGAGGSDSSPPPENGSMGGSMSMQKQSTPPADSRGKNWAVPEQVARARGNTIVRTIRVLCYEDQFVLLAPATGGATEMFGFSDENVSRATNELGDAVRKRIQQWGPSLPGGRWQPVLDVEVMPQGEGRYEQLKQMMQRSGVDVRGADASLGTNSKRGITP</sequence>
<feature type="transmembrane region" description="Helical" evidence="3">
    <location>
        <begin position="12"/>
        <end position="35"/>
    </location>
</feature>
<name>A0A5C5Z7T3_9BACT</name>
<feature type="compositionally biased region" description="Gly residues" evidence="2">
    <location>
        <begin position="479"/>
        <end position="494"/>
    </location>
</feature>